<evidence type="ECO:0008006" key="3">
    <source>
        <dbReference type="Google" id="ProtNLM"/>
    </source>
</evidence>
<dbReference type="AlphaFoldDB" id="A0AAD7MFF8"/>
<gene>
    <name evidence="1" type="ORF">B0H16DRAFT_524229</name>
</gene>
<reference evidence="1" key="1">
    <citation type="submission" date="2023-03" db="EMBL/GenBank/DDBJ databases">
        <title>Massive genome expansion in bonnet fungi (Mycena s.s.) driven by repeated elements and novel gene families across ecological guilds.</title>
        <authorList>
            <consortium name="Lawrence Berkeley National Laboratory"/>
            <person name="Harder C.B."/>
            <person name="Miyauchi S."/>
            <person name="Viragh M."/>
            <person name="Kuo A."/>
            <person name="Thoen E."/>
            <person name="Andreopoulos B."/>
            <person name="Lu D."/>
            <person name="Skrede I."/>
            <person name="Drula E."/>
            <person name="Henrissat B."/>
            <person name="Morin E."/>
            <person name="Kohler A."/>
            <person name="Barry K."/>
            <person name="LaButti K."/>
            <person name="Morin E."/>
            <person name="Salamov A."/>
            <person name="Lipzen A."/>
            <person name="Mereny Z."/>
            <person name="Hegedus B."/>
            <person name="Baldrian P."/>
            <person name="Stursova M."/>
            <person name="Weitz H."/>
            <person name="Taylor A."/>
            <person name="Grigoriev I.V."/>
            <person name="Nagy L.G."/>
            <person name="Martin F."/>
            <person name="Kauserud H."/>
        </authorList>
    </citation>
    <scope>NUCLEOTIDE SEQUENCE</scope>
    <source>
        <strain evidence="1">CBHHK182m</strain>
    </source>
</reference>
<dbReference type="EMBL" id="JARKIB010000326">
    <property type="protein sequence ID" value="KAJ7714362.1"/>
    <property type="molecule type" value="Genomic_DNA"/>
</dbReference>
<comment type="caution">
    <text evidence="1">The sequence shown here is derived from an EMBL/GenBank/DDBJ whole genome shotgun (WGS) entry which is preliminary data.</text>
</comment>
<evidence type="ECO:0000313" key="1">
    <source>
        <dbReference type="EMBL" id="KAJ7714362.1"/>
    </source>
</evidence>
<organism evidence="1 2">
    <name type="scientific">Mycena metata</name>
    <dbReference type="NCBI Taxonomy" id="1033252"/>
    <lineage>
        <taxon>Eukaryota</taxon>
        <taxon>Fungi</taxon>
        <taxon>Dikarya</taxon>
        <taxon>Basidiomycota</taxon>
        <taxon>Agaricomycotina</taxon>
        <taxon>Agaricomycetes</taxon>
        <taxon>Agaricomycetidae</taxon>
        <taxon>Agaricales</taxon>
        <taxon>Marasmiineae</taxon>
        <taxon>Mycenaceae</taxon>
        <taxon>Mycena</taxon>
    </lineage>
</organism>
<sequence length="512" mass="53771">MNAGSPGLAVHLNRVAPLSLAKMLPCRLFVLFAAILCVSAQYTLAPALQAAQDSASANTTASNAPTTDAQNLTDVATIVRTVTLVDQKSGVPANDTPPGLPQAPTMLTVLDGEIMVSAVDVSNSTDAGPRRRAASDYELLFNGTEANDTAIHGTAYLTYTLVSNASYAQGLDECEAFCENTEGCVFLNLYYEFNNELLDFVFPQNSNLRCVLYGDVHTASEKATQQPSEATNIQHSSGYASALREPTVPEGYGLVFGPISAANNAPGYMGYAFLSKYNPSACAKLCNERGPDASGGACKYFNIWRALVLGLPTTYVCAMYSTPTDASTALNAGQGPLAVTRSRGYARISYIADGGFEAYSCPDGADFCFAETAPGWNGTSAPGGYFDATIFHYSSYAHTGAGVALLGCAFGSDGQMGTLTATGPLRGLKPGRSYAVQFFYASTYSGADLEKNAFVEVWWNGALAGSVPVGFSPWAYFAVSVVAVGGGNDVLQLKGGGAPAYSFIDDVYLFLL</sequence>
<keyword evidence="2" id="KW-1185">Reference proteome</keyword>
<name>A0AAD7MFF8_9AGAR</name>
<protein>
    <recommendedName>
        <fullName evidence="3">Fruit-body specific protein a</fullName>
    </recommendedName>
</protein>
<dbReference type="Proteomes" id="UP001215598">
    <property type="component" value="Unassembled WGS sequence"/>
</dbReference>
<proteinExistence type="predicted"/>
<accession>A0AAD7MFF8</accession>
<evidence type="ECO:0000313" key="2">
    <source>
        <dbReference type="Proteomes" id="UP001215598"/>
    </source>
</evidence>